<protein>
    <submittedName>
        <fullName evidence="3">CIA30 family protein</fullName>
    </submittedName>
</protein>
<dbReference type="InterPro" id="IPR039131">
    <property type="entry name" value="NDUFAF1"/>
</dbReference>
<evidence type="ECO:0000313" key="3">
    <source>
        <dbReference type="EMBL" id="MBP0905090.1"/>
    </source>
</evidence>
<organism evidence="3 4">
    <name type="scientific">Mariniflexile gromovii</name>
    <dbReference type="NCBI Taxonomy" id="362523"/>
    <lineage>
        <taxon>Bacteria</taxon>
        <taxon>Pseudomonadati</taxon>
        <taxon>Bacteroidota</taxon>
        <taxon>Flavobacteriia</taxon>
        <taxon>Flavobacteriales</taxon>
        <taxon>Flavobacteriaceae</taxon>
        <taxon>Mariniflexile</taxon>
    </lineage>
</organism>
<dbReference type="InterPro" id="IPR013857">
    <property type="entry name" value="NADH-UbQ_OxRdtase-assoc_prot30"/>
</dbReference>
<evidence type="ECO:0000313" key="4">
    <source>
        <dbReference type="Proteomes" id="UP000670776"/>
    </source>
</evidence>
<reference evidence="3 4" key="1">
    <citation type="submission" date="2021-04" db="EMBL/GenBank/DDBJ databases">
        <title>Mariniflexile gromovii gen. nov., sp. nov., a gliding bacterium isolated from the sea urchin Strongylocentrotus intermedius.</title>
        <authorList>
            <person name="Ko S."/>
            <person name="Le V."/>
            <person name="Ahn C.-Y."/>
            <person name="Oh H.-M."/>
        </authorList>
    </citation>
    <scope>NUCLEOTIDE SEQUENCE [LARGE SCALE GENOMIC DNA]</scope>
    <source>
        <strain evidence="3 4">KCTC 12570</strain>
    </source>
</reference>
<gene>
    <name evidence="3" type="ORF">J8H85_14730</name>
</gene>
<accession>A0ABS4BWX2</accession>
<dbReference type="Pfam" id="PF08547">
    <property type="entry name" value="CIA30"/>
    <property type="match status" value="1"/>
</dbReference>
<dbReference type="InterPro" id="IPR008979">
    <property type="entry name" value="Galactose-bd-like_sf"/>
</dbReference>
<dbReference type="PANTHER" id="PTHR13194">
    <property type="entry name" value="COMPLEX I INTERMEDIATE-ASSOCIATED PROTEIN 30"/>
    <property type="match status" value="1"/>
</dbReference>
<dbReference type="Proteomes" id="UP000670776">
    <property type="component" value="Unassembled WGS sequence"/>
</dbReference>
<evidence type="ECO:0000259" key="2">
    <source>
        <dbReference type="Pfam" id="PF08547"/>
    </source>
</evidence>
<dbReference type="PANTHER" id="PTHR13194:SF19">
    <property type="entry name" value="NAD(P)-BINDING ROSSMANN-FOLD SUPERFAMILY PROTEIN"/>
    <property type="match status" value="1"/>
</dbReference>
<dbReference type="SUPFAM" id="SSF49785">
    <property type="entry name" value="Galactose-binding domain-like"/>
    <property type="match status" value="1"/>
</dbReference>
<name>A0ABS4BWX2_9FLAO</name>
<dbReference type="EMBL" id="JAGJCB010000017">
    <property type="protein sequence ID" value="MBP0905090.1"/>
    <property type="molecule type" value="Genomic_DNA"/>
</dbReference>
<sequence>MIIFDFNTKSDVTNWKTINDVVMGGKSNSFFSINDAGIGVFRGEVSLENNGGFAMLQYHFNSKNVFTFSKVCLKVKGDGKTYQFRIKNSARDKHSYIATFNTTTKWCNIEIPFSNMHPAFRGKSLDIPNYSGEQMEQITFLIGNKKEETFSLEISNIMLK</sequence>
<dbReference type="RefSeq" id="WP_209655980.1">
    <property type="nucleotide sequence ID" value="NZ_JAGJCB010000017.1"/>
</dbReference>
<keyword evidence="4" id="KW-1185">Reference proteome</keyword>
<feature type="domain" description="NADH:ubiquinone oxidoreductase intermediate-associated protein 30" evidence="2">
    <location>
        <begin position="4"/>
        <end position="154"/>
    </location>
</feature>
<evidence type="ECO:0000256" key="1">
    <source>
        <dbReference type="ARBA" id="ARBA00007884"/>
    </source>
</evidence>
<dbReference type="Gene3D" id="2.60.120.430">
    <property type="entry name" value="Galactose-binding lectin"/>
    <property type="match status" value="1"/>
</dbReference>
<comment type="similarity">
    <text evidence="1">Belongs to the CIA30 family.</text>
</comment>
<comment type="caution">
    <text evidence="3">The sequence shown here is derived from an EMBL/GenBank/DDBJ whole genome shotgun (WGS) entry which is preliminary data.</text>
</comment>
<proteinExistence type="inferred from homology"/>